<gene>
    <name evidence="2" type="ORF">CABS02_02109</name>
</gene>
<keyword evidence="3" id="KW-1185">Reference proteome</keyword>
<accession>A0A9Q0B6X9</accession>
<reference evidence="2" key="1">
    <citation type="submission" date="2019-01" db="EMBL/GenBank/DDBJ databases">
        <title>Colletotrichum abscissum LGMF1257.</title>
        <authorList>
            <person name="Baroncelli R."/>
        </authorList>
    </citation>
    <scope>NUCLEOTIDE SEQUENCE</scope>
    <source>
        <strain evidence="2">Ca142</strain>
    </source>
</reference>
<evidence type="ECO:0000256" key="1">
    <source>
        <dbReference type="SAM" id="MobiDB-lite"/>
    </source>
</evidence>
<dbReference type="AlphaFoldDB" id="A0A9Q0B6X9"/>
<evidence type="ECO:0000313" key="3">
    <source>
        <dbReference type="Proteomes" id="UP001056436"/>
    </source>
</evidence>
<evidence type="ECO:0000313" key="2">
    <source>
        <dbReference type="EMBL" id="KAI3557450.1"/>
    </source>
</evidence>
<sequence length="23" mass="2620">MLPFPARAQKIQSRPPQEEPTPT</sequence>
<dbReference type="EMBL" id="SDAQ01000007">
    <property type="protein sequence ID" value="KAI3557450.1"/>
    <property type="molecule type" value="Genomic_DNA"/>
</dbReference>
<organism evidence="2 3">
    <name type="scientific">Colletotrichum abscissum</name>
    <dbReference type="NCBI Taxonomy" id="1671311"/>
    <lineage>
        <taxon>Eukaryota</taxon>
        <taxon>Fungi</taxon>
        <taxon>Dikarya</taxon>
        <taxon>Ascomycota</taxon>
        <taxon>Pezizomycotina</taxon>
        <taxon>Sordariomycetes</taxon>
        <taxon>Hypocreomycetidae</taxon>
        <taxon>Glomerellales</taxon>
        <taxon>Glomerellaceae</taxon>
        <taxon>Colletotrichum</taxon>
        <taxon>Colletotrichum acutatum species complex</taxon>
    </lineage>
</organism>
<feature type="region of interest" description="Disordered" evidence="1">
    <location>
        <begin position="1"/>
        <end position="23"/>
    </location>
</feature>
<protein>
    <submittedName>
        <fullName evidence="2">Uncharacterized protein</fullName>
    </submittedName>
</protein>
<name>A0A9Q0B6X9_9PEZI</name>
<comment type="caution">
    <text evidence="2">The sequence shown here is derived from an EMBL/GenBank/DDBJ whole genome shotgun (WGS) entry which is preliminary data.</text>
</comment>
<proteinExistence type="predicted"/>
<dbReference type="Proteomes" id="UP001056436">
    <property type="component" value="Unassembled WGS sequence"/>
</dbReference>